<dbReference type="EMBL" id="JACHWQ010000004">
    <property type="protein sequence ID" value="MBB2975993.1"/>
    <property type="molecule type" value="Genomic_DNA"/>
</dbReference>
<dbReference type="InterPro" id="IPR003593">
    <property type="entry name" value="AAA+_ATPase"/>
</dbReference>
<evidence type="ECO:0000256" key="1">
    <source>
        <dbReference type="ARBA" id="ARBA00022741"/>
    </source>
</evidence>
<organism evidence="7 8">
    <name type="scientific">Microbacterium endophyticum</name>
    <dbReference type="NCBI Taxonomy" id="1526412"/>
    <lineage>
        <taxon>Bacteria</taxon>
        <taxon>Bacillati</taxon>
        <taxon>Actinomycetota</taxon>
        <taxon>Actinomycetes</taxon>
        <taxon>Micrococcales</taxon>
        <taxon>Microbacteriaceae</taxon>
        <taxon>Microbacterium</taxon>
    </lineage>
</organism>
<evidence type="ECO:0000256" key="2">
    <source>
        <dbReference type="ARBA" id="ARBA00022840"/>
    </source>
</evidence>
<sequence length="945" mass="100169">MPQTSDRLFDIDSRAATSHSGEPLRLPVADLMPRRQSVPILAAFVPVFGAVALWLFTGSIFALWFAALGPLIAGASALDAGRAARKQRRVARHTLSTAIAETSRLVDERHDRERKQLDSQHPDVIRFLADDTAVWRDRSSSAPDIVVGRGIMTSSVQVTGGEGAEADALRERARHLADAPVIVAGGGGIAVVGPQHLAAAVVRALVIQLCLAVPPTRLSVTSAKPADWTLALPHWNSGAARTLSVCEASVPLDGDCDILIACVEPGAPIPPGCACVVTLTGLTSARVDERAHSTAVTVEMLASAQALDIAGDLSTRACAFTADPGPPLVALGELLPRSAENVPVPLRVPIGHDGHMTTWIDLVADGPHAIVAGVTGSGKSELLITWITALCARFDTTSVSFLLVDFKGGTAFDALRALPHVAGVITDLDATGARRALKSLRAEVQWRERALGEVGAREIGDERATFPRLVIVVDEFAALVSAHPELHETFVDVAARGRALGMHLVLGTQRVAGVVRDSLLANCPLRMSLRVTDPADSKSVVGTDHAFRLAGTPEARGFAMIKRSGDALPSSTRIALTTGEDIARLAKTSRGPAPRRPWLPALPSDLDRSSLQTSPVMGDIVLGLADEPDQQRQCTATLKAEDRGLLVIGGGGSGKTSVLALIAEQSPSPRLVWVPREVEGAWDTLSSLVDDPPDGAIVLIDDLDSVLAQLPSEYALEAVHNLEHVLRAAGKYRVVVAAQRFTGAVSRVADLLPRRALLAMPSRQDYVAAGGDSATFSERRPPGRARLDGTLVQFARPRGMPGNSSASEPSVWRPTAPITGFVLRPGAAARRLSTSWTQAGCRVLSVEEANSLTSITDVGERALVIVGDGEQWQRSWRTLSAVRENHDFVVDAGCAAELRVLTGIRELPPYCKPGAQRAWLLSRGEQPRRVRMSKVDAGPGAQLAG</sequence>
<dbReference type="AlphaFoldDB" id="A0A7W4V4E6"/>
<evidence type="ECO:0000256" key="5">
    <source>
        <dbReference type="SAM" id="Phobius"/>
    </source>
</evidence>
<name>A0A7W4V4E6_9MICO</name>
<dbReference type="PROSITE" id="PS50901">
    <property type="entry name" value="FTSK"/>
    <property type="match status" value="1"/>
</dbReference>
<comment type="caution">
    <text evidence="7">The sequence shown here is derived from an EMBL/GenBank/DDBJ whole genome shotgun (WGS) entry which is preliminary data.</text>
</comment>
<feature type="transmembrane region" description="Helical" evidence="5">
    <location>
        <begin position="38"/>
        <end position="56"/>
    </location>
</feature>
<protein>
    <submittedName>
        <fullName evidence="7">S-DNA-T family DNA segregation ATPase FtsK/SpoIIIE</fullName>
    </submittedName>
</protein>
<feature type="domain" description="FtsK" evidence="6">
    <location>
        <begin position="354"/>
        <end position="538"/>
    </location>
</feature>
<proteinExistence type="predicted"/>
<evidence type="ECO:0000313" key="7">
    <source>
        <dbReference type="EMBL" id="MBB2975993.1"/>
    </source>
</evidence>
<feature type="region of interest" description="Disordered" evidence="4">
    <location>
        <begin position="588"/>
        <end position="607"/>
    </location>
</feature>
<dbReference type="InterPro" id="IPR050206">
    <property type="entry name" value="FtsK/SpoIIIE/SftA"/>
</dbReference>
<dbReference type="Proteomes" id="UP000529310">
    <property type="component" value="Unassembled WGS sequence"/>
</dbReference>
<evidence type="ECO:0000256" key="3">
    <source>
        <dbReference type="PROSITE-ProRule" id="PRU00289"/>
    </source>
</evidence>
<dbReference type="SMART" id="SM00382">
    <property type="entry name" value="AAA"/>
    <property type="match status" value="2"/>
</dbReference>
<dbReference type="PANTHER" id="PTHR22683">
    <property type="entry name" value="SPORULATION PROTEIN RELATED"/>
    <property type="match status" value="1"/>
</dbReference>
<evidence type="ECO:0000313" key="8">
    <source>
        <dbReference type="Proteomes" id="UP000529310"/>
    </source>
</evidence>
<dbReference type="CDD" id="cd01120">
    <property type="entry name" value="RecA-like_superfamily"/>
    <property type="match status" value="1"/>
</dbReference>
<keyword evidence="2 3" id="KW-0067">ATP-binding</keyword>
<reference evidence="7 8" key="1">
    <citation type="submission" date="2020-08" db="EMBL/GenBank/DDBJ databases">
        <title>Sequencing the genomes of 1000 actinobacteria strains.</title>
        <authorList>
            <person name="Klenk H.-P."/>
        </authorList>
    </citation>
    <scope>NUCLEOTIDE SEQUENCE [LARGE SCALE GENOMIC DNA]</scope>
    <source>
        <strain evidence="7 8">DSM 27099</strain>
    </source>
</reference>
<dbReference type="InterPro" id="IPR027417">
    <property type="entry name" value="P-loop_NTPase"/>
</dbReference>
<feature type="binding site" evidence="3">
    <location>
        <begin position="373"/>
        <end position="380"/>
    </location>
    <ligand>
        <name>ATP</name>
        <dbReference type="ChEBI" id="CHEBI:30616"/>
    </ligand>
</feature>
<keyword evidence="1 3" id="KW-0547">Nucleotide-binding</keyword>
<gene>
    <name evidence="7" type="ORF">FHX49_001563</name>
</gene>
<keyword evidence="8" id="KW-1185">Reference proteome</keyword>
<evidence type="ECO:0000256" key="4">
    <source>
        <dbReference type="SAM" id="MobiDB-lite"/>
    </source>
</evidence>
<dbReference type="InterPro" id="IPR002543">
    <property type="entry name" value="FtsK_dom"/>
</dbReference>
<dbReference type="CDD" id="cd01127">
    <property type="entry name" value="TrwB_TraG_TraD_VirD4"/>
    <property type="match status" value="1"/>
</dbReference>
<dbReference type="PANTHER" id="PTHR22683:SF1">
    <property type="entry name" value="TYPE VII SECRETION SYSTEM PROTEIN ESSC"/>
    <property type="match status" value="1"/>
</dbReference>
<dbReference type="Gene3D" id="3.40.50.300">
    <property type="entry name" value="P-loop containing nucleotide triphosphate hydrolases"/>
    <property type="match status" value="3"/>
</dbReference>
<keyword evidence="5" id="KW-0812">Transmembrane</keyword>
<keyword evidence="5" id="KW-1133">Transmembrane helix</keyword>
<accession>A0A7W4V4E6</accession>
<dbReference type="SUPFAM" id="SSF52540">
    <property type="entry name" value="P-loop containing nucleoside triphosphate hydrolases"/>
    <property type="match status" value="2"/>
</dbReference>
<dbReference type="GO" id="GO:0003677">
    <property type="term" value="F:DNA binding"/>
    <property type="evidence" value="ECO:0007669"/>
    <property type="project" value="InterPro"/>
</dbReference>
<evidence type="ECO:0000259" key="6">
    <source>
        <dbReference type="PROSITE" id="PS50901"/>
    </source>
</evidence>
<keyword evidence="5" id="KW-0472">Membrane</keyword>
<dbReference type="GO" id="GO:0005524">
    <property type="term" value="F:ATP binding"/>
    <property type="evidence" value="ECO:0007669"/>
    <property type="project" value="UniProtKB-UniRule"/>
</dbReference>
<dbReference type="Pfam" id="PF01580">
    <property type="entry name" value="FtsK_SpoIIIE"/>
    <property type="match status" value="1"/>
</dbReference>
<dbReference type="RefSeq" id="WP_165138902.1">
    <property type="nucleotide sequence ID" value="NZ_CP049255.1"/>
</dbReference>